<dbReference type="InterPro" id="IPR003593">
    <property type="entry name" value="AAA+_ATPase"/>
</dbReference>
<dbReference type="SUPFAM" id="SSF52540">
    <property type="entry name" value="P-loop containing nucleoside triphosphate hydrolases"/>
    <property type="match status" value="1"/>
</dbReference>
<dbReference type="InterPro" id="IPR027417">
    <property type="entry name" value="P-loop_NTPase"/>
</dbReference>
<organism evidence="8 9">
    <name type="scientific">Desertihabitans brevis</name>
    <dbReference type="NCBI Taxonomy" id="2268447"/>
    <lineage>
        <taxon>Bacteria</taxon>
        <taxon>Bacillati</taxon>
        <taxon>Actinomycetota</taxon>
        <taxon>Actinomycetes</taxon>
        <taxon>Propionibacteriales</taxon>
        <taxon>Propionibacteriaceae</taxon>
        <taxon>Desertihabitans</taxon>
    </lineage>
</organism>
<name>A0A367YW05_9ACTN</name>
<comment type="similarity">
    <text evidence="1">Belongs to the ABC transporter superfamily.</text>
</comment>
<dbReference type="Gene3D" id="3.40.50.300">
    <property type="entry name" value="P-loop containing nucleotide triphosphate hydrolases"/>
    <property type="match status" value="1"/>
</dbReference>
<dbReference type="SMART" id="SM00382">
    <property type="entry name" value="AAA"/>
    <property type="match status" value="1"/>
</dbReference>
<evidence type="ECO:0000256" key="1">
    <source>
        <dbReference type="ARBA" id="ARBA00005417"/>
    </source>
</evidence>
<dbReference type="PROSITE" id="PS00211">
    <property type="entry name" value="ABC_TRANSPORTER_1"/>
    <property type="match status" value="1"/>
</dbReference>
<evidence type="ECO:0000256" key="5">
    <source>
        <dbReference type="ARBA" id="ARBA00066388"/>
    </source>
</evidence>
<keyword evidence="2" id="KW-0813">Transport</keyword>
<dbReference type="InterPro" id="IPR003439">
    <property type="entry name" value="ABC_transporter-like_ATP-bd"/>
</dbReference>
<evidence type="ECO:0000313" key="9">
    <source>
        <dbReference type="Proteomes" id="UP000252770"/>
    </source>
</evidence>
<dbReference type="AlphaFoldDB" id="A0A367YW05"/>
<dbReference type="PANTHER" id="PTHR43117:SF4">
    <property type="entry name" value="OSMOPROTECTANT IMPORT ATP-BINDING PROTEIN OSMV"/>
    <property type="match status" value="1"/>
</dbReference>
<feature type="compositionally biased region" description="Low complexity" evidence="6">
    <location>
        <begin position="417"/>
        <end position="430"/>
    </location>
</feature>
<evidence type="ECO:0000256" key="2">
    <source>
        <dbReference type="ARBA" id="ARBA00022448"/>
    </source>
</evidence>
<dbReference type="GO" id="GO:0015418">
    <property type="term" value="F:ABC-type quaternary ammonium compound transporting activity"/>
    <property type="evidence" value="ECO:0007669"/>
    <property type="project" value="UniProtKB-EC"/>
</dbReference>
<proteinExistence type="inferred from homology"/>
<dbReference type="PANTHER" id="PTHR43117">
    <property type="entry name" value="OSMOPROTECTANT IMPORT ATP-BINDING PROTEIN OSMV"/>
    <property type="match status" value="1"/>
</dbReference>
<dbReference type="Proteomes" id="UP000252770">
    <property type="component" value="Unassembled WGS sequence"/>
</dbReference>
<evidence type="ECO:0000259" key="7">
    <source>
        <dbReference type="PROSITE" id="PS50893"/>
    </source>
</evidence>
<dbReference type="GO" id="GO:0016887">
    <property type="term" value="F:ATP hydrolysis activity"/>
    <property type="evidence" value="ECO:0007669"/>
    <property type="project" value="InterPro"/>
</dbReference>
<dbReference type="EMBL" id="QOUI01000004">
    <property type="protein sequence ID" value="RCK70054.1"/>
    <property type="molecule type" value="Genomic_DNA"/>
</dbReference>
<evidence type="ECO:0000256" key="6">
    <source>
        <dbReference type="SAM" id="MobiDB-lite"/>
    </source>
</evidence>
<keyword evidence="9" id="KW-1185">Reference proteome</keyword>
<dbReference type="EC" id="7.6.2.9" evidence="5"/>
<reference evidence="8 9" key="1">
    <citation type="submission" date="2018-07" db="EMBL/GenBank/DDBJ databases">
        <title>Desertimonas flava gen. nov. sp. nov.</title>
        <authorList>
            <person name="Liu S."/>
        </authorList>
    </citation>
    <scope>NUCLEOTIDE SEQUENCE [LARGE SCALE GENOMIC DNA]</scope>
    <source>
        <strain evidence="8 9">16Sb5-5</strain>
    </source>
</reference>
<feature type="region of interest" description="Disordered" evidence="6">
    <location>
        <begin position="353"/>
        <end position="476"/>
    </location>
</feature>
<gene>
    <name evidence="8" type="ORF">DT076_08645</name>
</gene>
<evidence type="ECO:0000256" key="3">
    <source>
        <dbReference type="ARBA" id="ARBA00022741"/>
    </source>
</evidence>
<protein>
    <recommendedName>
        <fullName evidence="5">ABC-type quaternary amine transporter</fullName>
        <ecNumber evidence="5">7.6.2.9</ecNumber>
    </recommendedName>
</protein>
<dbReference type="InterPro" id="IPR017871">
    <property type="entry name" value="ABC_transporter-like_CS"/>
</dbReference>
<accession>A0A367YW05</accession>
<comment type="caution">
    <text evidence="8">The sequence shown here is derived from an EMBL/GenBank/DDBJ whole genome shotgun (WGS) entry which is preliminary data.</text>
</comment>
<evidence type="ECO:0000256" key="4">
    <source>
        <dbReference type="ARBA" id="ARBA00022840"/>
    </source>
</evidence>
<dbReference type="GO" id="GO:0005524">
    <property type="term" value="F:ATP binding"/>
    <property type="evidence" value="ECO:0007669"/>
    <property type="project" value="UniProtKB-KW"/>
</dbReference>
<feature type="domain" description="ABC transporter" evidence="7">
    <location>
        <begin position="2"/>
        <end position="237"/>
    </location>
</feature>
<dbReference type="PROSITE" id="PS50893">
    <property type="entry name" value="ABC_TRANSPORTER_2"/>
    <property type="match status" value="1"/>
</dbReference>
<feature type="compositionally biased region" description="Acidic residues" evidence="6">
    <location>
        <begin position="362"/>
        <end position="378"/>
    </location>
</feature>
<dbReference type="Pfam" id="PF00005">
    <property type="entry name" value="ABC_tran"/>
    <property type="match status" value="1"/>
</dbReference>
<dbReference type="FunFam" id="3.40.50.300:FF:000425">
    <property type="entry name" value="Probable ABC transporter, ATP-binding subunit"/>
    <property type="match status" value="1"/>
</dbReference>
<keyword evidence="3" id="KW-0547">Nucleotide-binding</keyword>
<evidence type="ECO:0000313" key="8">
    <source>
        <dbReference type="EMBL" id="RCK70054.1"/>
    </source>
</evidence>
<dbReference type="RefSeq" id="WP_114126240.1">
    <property type="nucleotide sequence ID" value="NZ_QOUI01000004.1"/>
</dbReference>
<sequence>MITFESVSKTYRDGTTAVADLDLVLPSDQISIVVGPSGCGKTTTLRMINRMIEPTTGTIAWDDRPLKSFRRTTLRRQMGYVIQNGGLFPHRTVLDNICTVPALLGWSRAKSRSRAIDLLKMVGLDRSLAHRFPAQLSGGQQQRVGVARALAADPVLLLMDEPFSAVDPVVRADLQQLVREIQRELGKTIVMITHDIDEAMLMGDRVVIMRVGGRIAQVGTPDEILDRPVDDFVEGFVGKDRGYRALSFAPASGLPVGRVRSVRSAASATSGAPAVVVDAEGRPTGWVDPDHGPAVLPLGATFHPETDSLRAVVDATLSSPLGMAVALQPSGRLAGVVRAEDALAAVRRRRLEVADQHRPEEQAADAEPDDVPVADAEPDTAPAARSDAAGGTRPAEPDATEPRPAEPDAAEPDAAEPDAAGAGAVEPDATPGSTSTAPPADGDDLERQPGRALGPPPADAPEAPAAEPRHAEDGSR</sequence>
<feature type="compositionally biased region" description="Basic and acidic residues" evidence="6">
    <location>
        <begin position="467"/>
        <end position="476"/>
    </location>
</feature>
<keyword evidence="4 8" id="KW-0067">ATP-binding</keyword>